<accession>A0A812L7I8</accession>
<keyword evidence="3" id="KW-1185">Reference proteome</keyword>
<evidence type="ECO:0000313" key="3">
    <source>
        <dbReference type="Proteomes" id="UP000601435"/>
    </source>
</evidence>
<evidence type="ECO:0000313" key="2">
    <source>
        <dbReference type="EMBL" id="CAE7239462.1"/>
    </source>
</evidence>
<keyword evidence="1" id="KW-0472">Membrane</keyword>
<sequence length="396" mass="43558">MTGRLELQYRSPLTWQSRCAPRVGNISPVSWKARAARHREACPILQGQRPPKPQRIEYSPAAPVEVAYDLSSVPQPPPLNCSVGGVDDEDGDVHGVLSRVELSRYIARKNASLAALAEESRQQRQRAALGDGDWQGEVPGALSDLNPGLEDAAAWRLVLEALSFERKHLKRGSSNTWPDAFWSPACLSSRDELLQLDAELTPLLPRFDAMDAPVSEDSLRALPAAVFMRQLLSDVRLALGNLHGAAVALAISKSAEPESADPLRPLLLIAWEDALDCDFLKAHHCFRLGRLAIISAKAELLVAQELRNASPTKLQLRRAADHEAAAANAALAVGYLGHWVYDMQERTFYVLATHCKRVLPQKQRFSLALFMLVMFPFLAHSAVMTCFVHSAELAST</sequence>
<comment type="caution">
    <text evidence="2">The sequence shown here is derived from an EMBL/GenBank/DDBJ whole genome shotgun (WGS) entry which is preliminary data.</text>
</comment>
<keyword evidence="1" id="KW-1133">Transmembrane helix</keyword>
<keyword evidence="1" id="KW-0812">Transmembrane</keyword>
<organism evidence="2 3">
    <name type="scientific">Symbiodinium necroappetens</name>
    <dbReference type="NCBI Taxonomy" id="1628268"/>
    <lineage>
        <taxon>Eukaryota</taxon>
        <taxon>Sar</taxon>
        <taxon>Alveolata</taxon>
        <taxon>Dinophyceae</taxon>
        <taxon>Suessiales</taxon>
        <taxon>Symbiodiniaceae</taxon>
        <taxon>Symbiodinium</taxon>
    </lineage>
</organism>
<dbReference type="EMBL" id="CAJNJA010008697">
    <property type="protein sequence ID" value="CAE7239462.1"/>
    <property type="molecule type" value="Genomic_DNA"/>
</dbReference>
<dbReference type="OrthoDB" id="430488at2759"/>
<dbReference type="AlphaFoldDB" id="A0A812L7I8"/>
<protein>
    <submittedName>
        <fullName evidence="2">PDIL2-1 protein</fullName>
    </submittedName>
</protein>
<gene>
    <name evidence="2" type="primary">PDIL2-1</name>
    <name evidence="2" type="ORF">SNEC2469_LOCUS4222</name>
</gene>
<feature type="transmembrane region" description="Helical" evidence="1">
    <location>
        <begin position="367"/>
        <end position="391"/>
    </location>
</feature>
<proteinExistence type="predicted"/>
<reference evidence="2" key="1">
    <citation type="submission" date="2021-02" db="EMBL/GenBank/DDBJ databases">
        <authorList>
            <person name="Dougan E. K."/>
            <person name="Rhodes N."/>
            <person name="Thang M."/>
            <person name="Chan C."/>
        </authorList>
    </citation>
    <scope>NUCLEOTIDE SEQUENCE</scope>
</reference>
<evidence type="ECO:0000256" key="1">
    <source>
        <dbReference type="SAM" id="Phobius"/>
    </source>
</evidence>
<name>A0A812L7I8_9DINO</name>
<dbReference type="Proteomes" id="UP000601435">
    <property type="component" value="Unassembled WGS sequence"/>
</dbReference>